<comment type="caution">
    <text evidence="2">The sequence shown here is derived from an EMBL/GenBank/DDBJ whole genome shotgun (WGS) entry which is preliminary data.</text>
</comment>
<dbReference type="PATRIC" id="fig|1379739.3.peg.3440"/>
<evidence type="ECO:0000313" key="2">
    <source>
        <dbReference type="EMBL" id="KIS24864.1"/>
    </source>
</evidence>
<gene>
    <name evidence="2" type="ORF">N495_15230</name>
</gene>
<sequence length="81" mass="9045">MKKVVISLLTGLLIGASTRFVSVANAVIPAEDNGKENGYYMYCLDKAKPVWVSLNKVKEGEKFLYLSNPRDNKVIKLVKIN</sequence>
<dbReference type="Proteomes" id="UP000032250">
    <property type="component" value="Unassembled WGS sequence"/>
</dbReference>
<dbReference type="RefSeq" id="WP_043032308.1">
    <property type="nucleotide sequence ID" value="NZ_JXSU01000007.1"/>
</dbReference>
<proteinExistence type="predicted"/>
<feature type="chain" id="PRO_5002227016" description="Phage protein" evidence="1">
    <location>
        <begin position="27"/>
        <end position="81"/>
    </location>
</feature>
<reference evidence="2 3" key="1">
    <citation type="submission" date="2014-06" db="EMBL/GenBank/DDBJ databases">
        <title>Genome characterization of distinct group I Clostridium botulinum lineages.</title>
        <authorList>
            <person name="Giordani F."/>
            <person name="Anselmo A."/>
            <person name="Fillo S."/>
            <person name="Palozzi A.M."/>
            <person name="Fortunato A."/>
            <person name="Gentile B."/>
            <person name="Ciammaruconi A."/>
            <person name="Anniballi F."/>
            <person name="De Medici D."/>
            <person name="Lista F."/>
        </authorList>
    </citation>
    <scope>NUCLEOTIDE SEQUENCE [LARGE SCALE GENOMIC DNA]</scope>
    <source>
        <strain evidence="2 3">B2 450</strain>
    </source>
</reference>
<dbReference type="OrthoDB" id="9934500at2"/>
<name>A0A0D1ANX0_CLOBO</name>
<dbReference type="HOGENOM" id="CLU_2567869_0_0_9"/>
<dbReference type="EMBL" id="JXSU01000007">
    <property type="protein sequence ID" value="KIS24864.1"/>
    <property type="molecule type" value="Genomic_DNA"/>
</dbReference>
<evidence type="ECO:0000256" key="1">
    <source>
        <dbReference type="SAM" id="SignalP"/>
    </source>
</evidence>
<keyword evidence="1" id="KW-0732">Signal</keyword>
<organism evidence="2 3">
    <name type="scientific">Clostridium botulinum B2 450</name>
    <dbReference type="NCBI Taxonomy" id="1379739"/>
    <lineage>
        <taxon>Bacteria</taxon>
        <taxon>Bacillati</taxon>
        <taxon>Bacillota</taxon>
        <taxon>Clostridia</taxon>
        <taxon>Eubacteriales</taxon>
        <taxon>Clostridiaceae</taxon>
        <taxon>Clostridium</taxon>
    </lineage>
</organism>
<protein>
    <recommendedName>
        <fullName evidence="4">Phage protein</fullName>
    </recommendedName>
</protein>
<evidence type="ECO:0008006" key="4">
    <source>
        <dbReference type="Google" id="ProtNLM"/>
    </source>
</evidence>
<feature type="signal peptide" evidence="1">
    <location>
        <begin position="1"/>
        <end position="26"/>
    </location>
</feature>
<accession>A0A0D1ANX0</accession>
<evidence type="ECO:0000313" key="3">
    <source>
        <dbReference type="Proteomes" id="UP000032250"/>
    </source>
</evidence>
<dbReference type="AlphaFoldDB" id="A0A0D1ANX0"/>